<reference evidence="2" key="3">
    <citation type="submission" date="2016-03" db="UniProtKB">
        <authorList>
            <consortium name="EnsemblProtists"/>
        </authorList>
    </citation>
    <scope>IDENTIFICATION</scope>
</reference>
<reference evidence="1 3" key="1">
    <citation type="journal article" date="2012" name="Nature">
        <title>Algal genomes reveal evolutionary mosaicism and the fate of nucleomorphs.</title>
        <authorList>
            <consortium name="DOE Joint Genome Institute"/>
            <person name="Curtis B.A."/>
            <person name="Tanifuji G."/>
            <person name="Burki F."/>
            <person name="Gruber A."/>
            <person name="Irimia M."/>
            <person name="Maruyama S."/>
            <person name="Arias M.C."/>
            <person name="Ball S.G."/>
            <person name="Gile G.H."/>
            <person name="Hirakawa Y."/>
            <person name="Hopkins J.F."/>
            <person name="Kuo A."/>
            <person name="Rensing S.A."/>
            <person name="Schmutz J."/>
            <person name="Symeonidi A."/>
            <person name="Elias M."/>
            <person name="Eveleigh R.J."/>
            <person name="Herman E.K."/>
            <person name="Klute M.J."/>
            <person name="Nakayama T."/>
            <person name="Obornik M."/>
            <person name="Reyes-Prieto A."/>
            <person name="Armbrust E.V."/>
            <person name="Aves S.J."/>
            <person name="Beiko R.G."/>
            <person name="Coutinho P."/>
            <person name="Dacks J.B."/>
            <person name="Durnford D.G."/>
            <person name="Fast N.M."/>
            <person name="Green B.R."/>
            <person name="Grisdale C.J."/>
            <person name="Hempel F."/>
            <person name="Henrissat B."/>
            <person name="Hoppner M.P."/>
            <person name="Ishida K."/>
            <person name="Kim E."/>
            <person name="Koreny L."/>
            <person name="Kroth P.G."/>
            <person name="Liu Y."/>
            <person name="Malik S.B."/>
            <person name="Maier U.G."/>
            <person name="McRose D."/>
            <person name="Mock T."/>
            <person name="Neilson J.A."/>
            <person name="Onodera N.T."/>
            <person name="Poole A.M."/>
            <person name="Pritham E.J."/>
            <person name="Richards T.A."/>
            <person name="Rocap G."/>
            <person name="Roy S.W."/>
            <person name="Sarai C."/>
            <person name="Schaack S."/>
            <person name="Shirato S."/>
            <person name="Slamovits C.H."/>
            <person name="Spencer D.F."/>
            <person name="Suzuki S."/>
            <person name="Worden A.Z."/>
            <person name="Zauner S."/>
            <person name="Barry K."/>
            <person name="Bell C."/>
            <person name="Bharti A.K."/>
            <person name="Crow J.A."/>
            <person name="Grimwood J."/>
            <person name="Kramer R."/>
            <person name="Lindquist E."/>
            <person name="Lucas S."/>
            <person name="Salamov A."/>
            <person name="McFadden G.I."/>
            <person name="Lane C.E."/>
            <person name="Keeling P.J."/>
            <person name="Gray M.W."/>
            <person name="Grigoriev I.V."/>
            <person name="Archibald J.M."/>
        </authorList>
    </citation>
    <scope>NUCLEOTIDE SEQUENCE</scope>
    <source>
        <strain evidence="1 3">CCMP2712</strain>
    </source>
</reference>
<dbReference type="HOGENOM" id="CLU_202139_0_0_1"/>
<name>L1IFQ3_GUITC</name>
<evidence type="ECO:0000313" key="2">
    <source>
        <dbReference type="EnsemblProtists" id="EKX35091"/>
    </source>
</evidence>
<dbReference type="PaxDb" id="55529-EKX35091"/>
<keyword evidence="3" id="KW-1185">Reference proteome</keyword>
<dbReference type="EnsemblProtists" id="EKX35091">
    <property type="protein sequence ID" value="EKX35091"/>
    <property type="gene ID" value="GUITHDRAFT_155584"/>
</dbReference>
<organism evidence="1">
    <name type="scientific">Guillardia theta (strain CCMP2712)</name>
    <name type="common">Cryptophyte</name>
    <dbReference type="NCBI Taxonomy" id="905079"/>
    <lineage>
        <taxon>Eukaryota</taxon>
        <taxon>Cryptophyceae</taxon>
        <taxon>Pyrenomonadales</taxon>
        <taxon>Geminigeraceae</taxon>
        <taxon>Guillardia</taxon>
    </lineage>
</organism>
<dbReference type="GeneID" id="17291830"/>
<dbReference type="KEGG" id="gtt:GUITHDRAFT_155584"/>
<dbReference type="OrthoDB" id="10521828at2759"/>
<evidence type="ECO:0000313" key="1">
    <source>
        <dbReference type="EMBL" id="EKX35091.1"/>
    </source>
</evidence>
<gene>
    <name evidence="1" type="ORF">GUITHDRAFT_155584</name>
</gene>
<evidence type="ECO:0000313" key="3">
    <source>
        <dbReference type="Proteomes" id="UP000011087"/>
    </source>
</evidence>
<protein>
    <submittedName>
        <fullName evidence="1 2">Uncharacterized protein</fullName>
    </submittedName>
</protein>
<dbReference type="EMBL" id="JH993097">
    <property type="protein sequence ID" value="EKX35091.1"/>
    <property type="molecule type" value="Genomic_DNA"/>
</dbReference>
<reference evidence="3" key="2">
    <citation type="submission" date="2012-11" db="EMBL/GenBank/DDBJ databases">
        <authorList>
            <person name="Kuo A."/>
            <person name="Curtis B.A."/>
            <person name="Tanifuji G."/>
            <person name="Burki F."/>
            <person name="Gruber A."/>
            <person name="Irimia M."/>
            <person name="Maruyama S."/>
            <person name="Arias M.C."/>
            <person name="Ball S.G."/>
            <person name="Gile G.H."/>
            <person name="Hirakawa Y."/>
            <person name="Hopkins J.F."/>
            <person name="Rensing S.A."/>
            <person name="Schmutz J."/>
            <person name="Symeonidi A."/>
            <person name="Elias M."/>
            <person name="Eveleigh R.J."/>
            <person name="Herman E.K."/>
            <person name="Klute M.J."/>
            <person name="Nakayama T."/>
            <person name="Obornik M."/>
            <person name="Reyes-Prieto A."/>
            <person name="Armbrust E.V."/>
            <person name="Aves S.J."/>
            <person name="Beiko R.G."/>
            <person name="Coutinho P."/>
            <person name="Dacks J.B."/>
            <person name="Durnford D.G."/>
            <person name="Fast N.M."/>
            <person name="Green B.R."/>
            <person name="Grisdale C."/>
            <person name="Hempe F."/>
            <person name="Henrissat B."/>
            <person name="Hoppner M.P."/>
            <person name="Ishida K.-I."/>
            <person name="Kim E."/>
            <person name="Koreny L."/>
            <person name="Kroth P.G."/>
            <person name="Liu Y."/>
            <person name="Malik S.-B."/>
            <person name="Maier U.G."/>
            <person name="McRose D."/>
            <person name="Mock T."/>
            <person name="Neilson J.A."/>
            <person name="Onodera N.T."/>
            <person name="Poole A.M."/>
            <person name="Pritham E.J."/>
            <person name="Richards T.A."/>
            <person name="Rocap G."/>
            <person name="Roy S.W."/>
            <person name="Sarai C."/>
            <person name="Schaack S."/>
            <person name="Shirato S."/>
            <person name="Slamovits C.H."/>
            <person name="Spencer D.F."/>
            <person name="Suzuki S."/>
            <person name="Worden A.Z."/>
            <person name="Zauner S."/>
            <person name="Barry K."/>
            <person name="Bell C."/>
            <person name="Bharti A.K."/>
            <person name="Crow J.A."/>
            <person name="Grimwood J."/>
            <person name="Kramer R."/>
            <person name="Lindquist E."/>
            <person name="Lucas S."/>
            <person name="Salamov A."/>
            <person name="McFadden G.I."/>
            <person name="Lane C.E."/>
            <person name="Keeling P.J."/>
            <person name="Gray M.W."/>
            <person name="Grigoriev I.V."/>
            <person name="Archibald J.M."/>
        </authorList>
    </citation>
    <scope>NUCLEOTIDE SEQUENCE</scope>
    <source>
        <strain evidence="3">CCMP2712</strain>
    </source>
</reference>
<dbReference type="Proteomes" id="UP000011087">
    <property type="component" value="Unassembled WGS sequence"/>
</dbReference>
<proteinExistence type="predicted"/>
<dbReference type="AlphaFoldDB" id="L1IFQ3"/>
<sequence length="72" mass="7416">MIFALVPLSALGAGPEITNNMYAPHNCVGGSETSCLPSPGELSGMFADPSKAGMGYTVPAPSHWYRGTAAFL</sequence>
<dbReference type="RefSeq" id="XP_005822071.1">
    <property type="nucleotide sequence ID" value="XM_005822014.1"/>
</dbReference>
<accession>L1IFQ3</accession>